<name>A0A917HWK5_9SPHI</name>
<keyword evidence="3" id="KW-1185">Reference proteome</keyword>
<dbReference type="RefSeq" id="WP_307726861.1">
    <property type="nucleotide sequence ID" value="NZ_BMER01000003.1"/>
</dbReference>
<dbReference type="EMBL" id="BMER01000003">
    <property type="protein sequence ID" value="GGG92471.1"/>
    <property type="molecule type" value="Genomic_DNA"/>
</dbReference>
<accession>A0A917HWK5</accession>
<reference evidence="2" key="1">
    <citation type="journal article" date="2014" name="Int. J. Syst. Evol. Microbiol.">
        <title>Complete genome sequence of Corynebacterium casei LMG S-19264T (=DSM 44701T), isolated from a smear-ripened cheese.</title>
        <authorList>
            <consortium name="US DOE Joint Genome Institute (JGI-PGF)"/>
            <person name="Walter F."/>
            <person name="Albersmeier A."/>
            <person name="Kalinowski J."/>
            <person name="Ruckert C."/>
        </authorList>
    </citation>
    <scope>NUCLEOTIDE SEQUENCE</scope>
    <source>
        <strain evidence="2">CGMCC 1.12195</strain>
    </source>
</reference>
<comment type="caution">
    <text evidence="2">The sequence shown here is derived from an EMBL/GenBank/DDBJ whole genome shotgun (WGS) entry which is preliminary data.</text>
</comment>
<gene>
    <name evidence="2" type="ORF">GCM10007415_29080</name>
</gene>
<organism evidence="2 3">
    <name type="scientific">Parapedobacter pyrenivorans</name>
    <dbReference type="NCBI Taxonomy" id="1305674"/>
    <lineage>
        <taxon>Bacteria</taxon>
        <taxon>Pseudomonadati</taxon>
        <taxon>Bacteroidota</taxon>
        <taxon>Sphingobacteriia</taxon>
        <taxon>Sphingobacteriales</taxon>
        <taxon>Sphingobacteriaceae</taxon>
        <taxon>Parapedobacter</taxon>
    </lineage>
</organism>
<proteinExistence type="predicted"/>
<dbReference type="Proteomes" id="UP000660862">
    <property type="component" value="Unassembled WGS sequence"/>
</dbReference>
<evidence type="ECO:0000259" key="1">
    <source>
        <dbReference type="Pfam" id="PF19266"/>
    </source>
</evidence>
<protein>
    <recommendedName>
        <fullName evidence="1">Contractile injection system tube protein N-terminal domain-containing protein</fullName>
    </recommendedName>
</protein>
<feature type="domain" description="Contractile injection system tube protein N-terminal" evidence="1">
    <location>
        <begin position="2"/>
        <end position="150"/>
    </location>
</feature>
<dbReference type="AlphaFoldDB" id="A0A917HWK5"/>
<reference evidence="2" key="2">
    <citation type="submission" date="2020-09" db="EMBL/GenBank/DDBJ databases">
        <authorList>
            <person name="Sun Q."/>
            <person name="Zhou Y."/>
        </authorList>
    </citation>
    <scope>NUCLEOTIDE SEQUENCE</scope>
    <source>
        <strain evidence="2">CGMCC 1.12195</strain>
    </source>
</reference>
<dbReference type="Pfam" id="PF19266">
    <property type="entry name" value="CIS_tube"/>
    <property type="match status" value="1"/>
</dbReference>
<evidence type="ECO:0000313" key="3">
    <source>
        <dbReference type="Proteomes" id="UP000660862"/>
    </source>
</evidence>
<dbReference type="InterPro" id="IPR045361">
    <property type="entry name" value="CIS_tube_prot_N"/>
</dbReference>
<sequence>MSKMVIYAYMDVKFERDTGKSFALQVNPSTISYSKKIKSSYGNALGVQNQTPEYAFHDPVSFQFETLLDSTGAVTDSRDIPQQINELEQVVYEINGDIHTPNYLKVNWGSFIFKGGLVSLDYKFTLFASSGKPLRVTIMFNLIGYMDKWQAAKQANLKSPDLSRVIELKADESIPFWCNEIYGDATYCTDIARLNGLAGIKDVKPGTRLTFPPLVR</sequence>
<evidence type="ECO:0000313" key="2">
    <source>
        <dbReference type="EMBL" id="GGG92471.1"/>
    </source>
</evidence>